<organism evidence="1 2">
    <name type="scientific">Caerostris extrusa</name>
    <name type="common">Bark spider</name>
    <name type="synonym">Caerostris bankana</name>
    <dbReference type="NCBI Taxonomy" id="172846"/>
    <lineage>
        <taxon>Eukaryota</taxon>
        <taxon>Metazoa</taxon>
        <taxon>Ecdysozoa</taxon>
        <taxon>Arthropoda</taxon>
        <taxon>Chelicerata</taxon>
        <taxon>Arachnida</taxon>
        <taxon>Araneae</taxon>
        <taxon>Araneomorphae</taxon>
        <taxon>Entelegynae</taxon>
        <taxon>Araneoidea</taxon>
        <taxon>Araneidae</taxon>
        <taxon>Caerostris</taxon>
    </lineage>
</organism>
<reference evidence="1 2" key="1">
    <citation type="submission" date="2021-06" db="EMBL/GenBank/DDBJ databases">
        <title>Caerostris extrusa draft genome.</title>
        <authorList>
            <person name="Kono N."/>
            <person name="Arakawa K."/>
        </authorList>
    </citation>
    <scope>NUCLEOTIDE SEQUENCE [LARGE SCALE GENOMIC DNA]</scope>
</reference>
<comment type="caution">
    <text evidence="1">The sequence shown here is derived from an EMBL/GenBank/DDBJ whole genome shotgun (WGS) entry which is preliminary data.</text>
</comment>
<name>A0AAV4RZN8_CAEEX</name>
<sequence length="110" mass="12800">MLRTQWTSSVALFRRWYDACNKHCTLSIPRDAKSTMDVFSGTLQEVYPLEMLRGGGFRPSGGGASSVTLFRRWYDACNKHCTLNIPRDVKNTLDFFRRWKFFSGTFQEMV</sequence>
<evidence type="ECO:0000313" key="2">
    <source>
        <dbReference type="Proteomes" id="UP001054945"/>
    </source>
</evidence>
<dbReference type="Proteomes" id="UP001054945">
    <property type="component" value="Unassembled WGS sequence"/>
</dbReference>
<keyword evidence="2" id="KW-1185">Reference proteome</keyword>
<dbReference type="AlphaFoldDB" id="A0AAV4RZN8"/>
<gene>
    <name evidence="1" type="ORF">CEXT_174112</name>
</gene>
<accession>A0AAV4RZN8</accession>
<dbReference type="EMBL" id="BPLR01008788">
    <property type="protein sequence ID" value="GIY27210.1"/>
    <property type="molecule type" value="Genomic_DNA"/>
</dbReference>
<proteinExistence type="predicted"/>
<protein>
    <submittedName>
        <fullName evidence="1">Uncharacterized protein</fullName>
    </submittedName>
</protein>
<evidence type="ECO:0000313" key="1">
    <source>
        <dbReference type="EMBL" id="GIY27210.1"/>
    </source>
</evidence>